<evidence type="ECO:0000313" key="2">
    <source>
        <dbReference type="EMBL" id="GAH68516.1"/>
    </source>
</evidence>
<evidence type="ECO:0000256" key="1">
    <source>
        <dbReference type="SAM" id="MobiDB-lite"/>
    </source>
</evidence>
<protein>
    <submittedName>
        <fullName evidence="2">Uncharacterized protein</fullName>
    </submittedName>
</protein>
<gene>
    <name evidence="2" type="ORF">S03H2_48946</name>
</gene>
<name>X1HEA9_9ZZZZ</name>
<feature type="region of interest" description="Disordered" evidence="1">
    <location>
        <begin position="64"/>
        <end position="91"/>
    </location>
</feature>
<sequence length="91" mass="9518">KVSITSVKLQAAQLSIAHAVGTPTQKVITAQIGGMSLKDLAELAEEFDVLGLTKPSHTLIHDVSATGTQPENTVPTKPAKLLQKGSENDDS</sequence>
<proteinExistence type="predicted"/>
<dbReference type="EMBL" id="BARU01030898">
    <property type="protein sequence ID" value="GAH68516.1"/>
    <property type="molecule type" value="Genomic_DNA"/>
</dbReference>
<organism evidence="2">
    <name type="scientific">marine sediment metagenome</name>
    <dbReference type="NCBI Taxonomy" id="412755"/>
    <lineage>
        <taxon>unclassified sequences</taxon>
        <taxon>metagenomes</taxon>
        <taxon>ecological metagenomes</taxon>
    </lineage>
</organism>
<feature type="compositionally biased region" description="Polar residues" evidence="1">
    <location>
        <begin position="65"/>
        <end position="75"/>
    </location>
</feature>
<feature type="non-terminal residue" evidence="2">
    <location>
        <position position="1"/>
    </location>
</feature>
<reference evidence="2" key="1">
    <citation type="journal article" date="2014" name="Front. Microbiol.">
        <title>High frequency of phylogenetically diverse reductive dehalogenase-homologous genes in deep subseafloor sedimentary metagenomes.</title>
        <authorList>
            <person name="Kawai M."/>
            <person name="Futagami T."/>
            <person name="Toyoda A."/>
            <person name="Takaki Y."/>
            <person name="Nishi S."/>
            <person name="Hori S."/>
            <person name="Arai W."/>
            <person name="Tsubouchi T."/>
            <person name="Morono Y."/>
            <person name="Uchiyama I."/>
            <person name="Ito T."/>
            <person name="Fujiyama A."/>
            <person name="Inagaki F."/>
            <person name="Takami H."/>
        </authorList>
    </citation>
    <scope>NUCLEOTIDE SEQUENCE</scope>
    <source>
        <strain evidence="2">Expedition CK06-06</strain>
    </source>
</reference>
<dbReference type="AlphaFoldDB" id="X1HEA9"/>
<accession>X1HEA9</accession>
<comment type="caution">
    <text evidence="2">The sequence shown here is derived from an EMBL/GenBank/DDBJ whole genome shotgun (WGS) entry which is preliminary data.</text>
</comment>